<dbReference type="EMBL" id="CYYC01000001">
    <property type="protein sequence ID" value="CUM76274.1"/>
    <property type="molecule type" value="Genomic_DNA"/>
</dbReference>
<organism evidence="1 2">
    <name type="scientific">Anaerobutyricum hallii</name>
    <dbReference type="NCBI Taxonomy" id="39488"/>
    <lineage>
        <taxon>Bacteria</taxon>
        <taxon>Bacillati</taxon>
        <taxon>Bacillota</taxon>
        <taxon>Clostridia</taxon>
        <taxon>Lachnospirales</taxon>
        <taxon>Lachnospiraceae</taxon>
        <taxon>Anaerobutyricum</taxon>
    </lineage>
</organism>
<sequence>MAKSNNTLCLYKFYPEKDLMITDIDQQSDKIIIQMKSTSSSCKCPKCNRIT</sequence>
<name>A0A173RE48_9FIRM</name>
<evidence type="ECO:0000313" key="2">
    <source>
        <dbReference type="Proteomes" id="UP000095390"/>
    </source>
</evidence>
<gene>
    <name evidence="1" type="ORF">ERS852578_00070</name>
</gene>
<protein>
    <recommendedName>
        <fullName evidence="3">ISL3 family transposase</fullName>
    </recommendedName>
</protein>
<dbReference type="Proteomes" id="UP000095390">
    <property type="component" value="Unassembled WGS sequence"/>
</dbReference>
<dbReference type="AlphaFoldDB" id="A0A173RE48"/>
<accession>A0A173RE48</accession>
<reference evidence="1 2" key="1">
    <citation type="submission" date="2015-09" db="EMBL/GenBank/DDBJ databases">
        <authorList>
            <consortium name="Pathogen Informatics"/>
        </authorList>
    </citation>
    <scope>NUCLEOTIDE SEQUENCE [LARGE SCALE GENOMIC DNA]</scope>
    <source>
        <strain evidence="1 2">2789STDY5834966</strain>
    </source>
</reference>
<evidence type="ECO:0008006" key="3">
    <source>
        <dbReference type="Google" id="ProtNLM"/>
    </source>
</evidence>
<evidence type="ECO:0000313" key="1">
    <source>
        <dbReference type="EMBL" id="CUM76274.1"/>
    </source>
</evidence>
<proteinExistence type="predicted"/>